<evidence type="ECO:0000313" key="4">
    <source>
        <dbReference type="Proteomes" id="UP000019116"/>
    </source>
</evidence>
<dbReference type="AlphaFoldDB" id="A0A3B6LJJ7"/>
<dbReference type="SMART" id="SM00385">
    <property type="entry name" value="CYCLIN"/>
    <property type="match status" value="1"/>
</dbReference>
<dbReference type="Gramene" id="TraesSTA5B03G02855460.1">
    <property type="protein sequence ID" value="TraesSTA5B03G02855460.1"/>
    <property type="gene ID" value="TraesSTA5B03G02855460"/>
</dbReference>
<evidence type="ECO:0000259" key="2">
    <source>
        <dbReference type="SMART" id="SM00385"/>
    </source>
</evidence>
<dbReference type="EnsemblPlants" id="TraesCS5B02G140300.1">
    <property type="protein sequence ID" value="TraesCS5B02G140300.1"/>
    <property type="gene ID" value="TraesCS5B02G140300"/>
</dbReference>
<dbReference type="Gramene" id="TraesCAD_scaffold_039393_01G000200.1">
    <property type="protein sequence ID" value="TraesCAD_scaffold_039393_01G000200.1"/>
    <property type="gene ID" value="TraesCAD_scaffold_039393_01G000200"/>
</dbReference>
<name>A0A3B6LJJ7_WHEAT</name>
<dbReference type="Gramene" id="TraesSYM7B03G04157520.1">
    <property type="protein sequence ID" value="TraesSYM7B03G04157520.1"/>
    <property type="gene ID" value="TraesSYM7B03G04157520"/>
</dbReference>
<dbReference type="Gene3D" id="1.10.472.10">
    <property type="entry name" value="Cyclin-like"/>
    <property type="match status" value="1"/>
</dbReference>
<dbReference type="SMR" id="A0A3B6LJJ7"/>
<accession>A0A3B6LJJ7</accession>
<dbReference type="Gramene" id="TraesLDM5B03G02865850.1">
    <property type="protein sequence ID" value="TraesLDM5B03G02865850.1"/>
    <property type="gene ID" value="TraesLDM5B03G02865850"/>
</dbReference>
<feature type="domain" description="Cyclin-like" evidence="2">
    <location>
        <begin position="20"/>
        <end position="108"/>
    </location>
</feature>
<evidence type="ECO:0000313" key="3">
    <source>
        <dbReference type="EnsemblPlants" id="TraesCS5B02G140300.1"/>
    </source>
</evidence>
<proteinExistence type="inferred from homology"/>
<protein>
    <recommendedName>
        <fullName evidence="2">Cyclin-like domain-containing protein</fullName>
    </recommendedName>
</protein>
<organism evidence="3">
    <name type="scientific">Triticum aestivum</name>
    <name type="common">Wheat</name>
    <dbReference type="NCBI Taxonomy" id="4565"/>
    <lineage>
        <taxon>Eukaryota</taxon>
        <taxon>Viridiplantae</taxon>
        <taxon>Streptophyta</taxon>
        <taxon>Embryophyta</taxon>
        <taxon>Tracheophyta</taxon>
        <taxon>Spermatophyta</taxon>
        <taxon>Magnoliopsida</taxon>
        <taxon>Liliopsida</taxon>
        <taxon>Poales</taxon>
        <taxon>Poaceae</taxon>
        <taxon>BOP clade</taxon>
        <taxon>Pooideae</taxon>
        <taxon>Triticodae</taxon>
        <taxon>Triticeae</taxon>
        <taxon>Triticinae</taxon>
        <taxon>Triticum</taxon>
    </lineage>
</organism>
<sequence>MLWPWLEGLDLAVVRKYAIDGIWKLIKSANSLPLTPALSVNYLDRFLFVYPFPEGKAWVTRLLAVARFCLALKMEETYVSLPMDLQVIEAKSALEAMTIKRMERLLLAHLLTTSFATSIIMTHPPCSHSPARPTPSRAQLKERVLRCHKLIQDKITMGTTVIKSVGSSMFYVPQSPIGVLDAVVCLSQQSDDTVVGSLAT</sequence>
<dbReference type="Gramene" id="TraesCS5B02G140300.1">
    <property type="protein sequence ID" value="TraesCS5B02G140300.1"/>
    <property type="gene ID" value="TraesCS5B02G140300"/>
</dbReference>
<dbReference type="InterPro" id="IPR006671">
    <property type="entry name" value="Cyclin_N"/>
</dbReference>
<dbReference type="Gramene" id="TraesWEE_scaffold_030135_01G000200.1">
    <property type="protein sequence ID" value="TraesWEE_scaffold_030135_01G000200.1"/>
    <property type="gene ID" value="TraesWEE_scaffold_030135_01G000200"/>
</dbReference>
<reference evidence="3" key="2">
    <citation type="submission" date="2018-10" db="UniProtKB">
        <authorList>
            <consortium name="EnsemblPlants"/>
        </authorList>
    </citation>
    <scope>IDENTIFICATION</scope>
</reference>
<dbReference type="Gramene" id="TraesKAR5B01G0175450.1">
    <property type="protein sequence ID" value="cds.TraesKAR5B01G0175450.1"/>
    <property type="gene ID" value="TraesKAR5B01G0175450"/>
</dbReference>
<dbReference type="InterPro" id="IPR013763">
    <property type="entry name" value="Cyclin-like_dom"/>
</dbReference>
<dbReference type="InterPro" id="IPR036915">
    <property type="entry name" value="Cyclin-like_sf"/>
</dbReference>
<reference evidence="3" key="1">
    <citation type="submission" date="2018-08" db="EMBL/GenBank/DDBJ databases">
        <authorList>
            <person name="Rossello M."/>
        </authorList>
    </citation>
    <scope>NUCLEOTIDE SEQUENCE [LARGE SCALE GENOMIC DNA]</scope>
    <source>
        <strain evidence="3">cv. Chinese Spring</strain>
    </source>
</reference>
<dbReference type="Gramene" id="TraesJUL5B03G02884700.1">
    <property type="protein sequence ID" value="TraesJUL5B03G02884700.1"/>
    <property type="gene ID" value="TraesJUL5B03G02884700"/>
</dbReference>
<comment type="similarity">
    <text evidence="1">Belongs to the cyclin family.</text>
</comment>
<dbReference type="Gramene" id="TraesROB_scaffold_086365_01G000100.1">
    <property type="protein sequence ID" value="TraesROB_scaffold_086365_01G000100.1"/>
    <property type="gene ID" value="TraesROB_scaffold_086365_01G000100"/>
</dbReference>
<dbReference type="Proteomes" id="UP000019116">
    <property type="component" value="Chromosome 5B"/>
</dbReference>
<dbReference type="Pfam" id="PF00134">
    <property type="entry name" value="Cyclin_N"/>
    <property type="match status" value="1"/>
</dbReference>
<keyword evidence="4" id="KW-1185">Reference proteome</keyword>
<dbReference type="Gramene" id="TraesNOR5B03G02890370.2">
    <property type="protein sequence ID" value="TraesNOR5B03G02890370.2"/>
    <property type="gene ID" value="TraesNOR5B03G02890370"/>
</dbReference>
<dbReference type="PaxDb" id="4565-Traes_5BL_82FB07DFB.1"/>
<dbReference type="Gramene" id="TraesCLE_scaffold_125352_01G000100.1">
    <property type="protein sequence ID" value="TraesCLE_scaffold_125352_01G000100.1"/>
    <property type="gene ID" value="TraesCLE_scaffold_125352_01G000100"/>
</dbReference>
<dbReference type="OrthoDB" id="5590282at2759"/>
<keyword evidence="1" id="KW-0195">Cyclin</keyword>
<dbReference type="STRING" id="4565.A0A3B6LJJ7"/>
<dbReference type="Gramene" id="TraesARI7B03G04183490.2">
    <property type="protein sequence ID" value="TraesARI7B03G04183490.2"/>
    <property type="gene ID" value="TraesARI7B03G04183490"/>
</dbReference>
<evidence type="ECO:0000256" key="1">
    <source>
        <dbReference type="RuleBase" id="RU000383"/>
    </source>
</evidence>
<dbReference type="SUPFAM" id="SSF47954">
    <property type="entry name" value="Cyclin-like"/>
    <property type="match status" value="1"/>
</dbReference>
<dbReference type="Gramene" id="TraesCS5B03G0390500.1">
    <property type="protein sequence ID" value="TraesCS5B03G0390500.1.CDS"/>
    <property type="gene ID" value="TraesCS5B03G0390500"/>
</dbReference>